<dbReference type="SUPFAM" id="SSF103473">
    <property type="entry name" value="MFS general substrate transporter"/>
    <property type="match status" value="1"/>
</dbReference>
<keyword evidence="4 6" id="KW-1133">Transmembrane helix</keyword>
<evidence type="ECO:0000313" key="7">
    <source>
        <dbReference type="EMBL" id="GLP96803.1"/>
    </source>
</evidence>
<evidence type="ECO:0000256" key="5">
    <source>
        <dbReference type="ARBA" id="ARBA00023136"/>
    </source>
</evidence>
<dbReference type="InterPro" id="IPR011701">
    <property type="entry name" value="MFS"/>
</dbReference>
<sequence length="452" mass="49159">MLATLSQRYPSFAVYAQKRVMILLLLGFSAGLPLVLVFGTLSFWLREAGVDRTTIGYFSWIAAIYGFKWVWSPIIDRTQIPVLAKLMGRRRSWMLTAQIALIVSLLGMSTSDPANQIEQLAWFTLAVAFFSATQDIVVDAFRIESAPESVQGAMAAAYQAGYRSAMIVAGAGALTFAAWLSPADDTYLLSAWQGAYVGMAVLAGVGVITTLIAKEPEIADAKIGEREQQTLNDFARRMPYARARFSAWLYHSVAMPFKDFFSRFGKDAILILMLISCYRISDIVMGIMANVFYVDMGFAKQEIAAVSKVYGLIMTLVGGVAGGALLMRYGTMKILYLGAALVAITNLLFAVQAEVGYNMALLTFNISVDNFSAGIATAAFIAYLSSLTSAGYTATQYALLSSIMLLFPKFVAGFSGMVVDAVGYTWFFVAAAAIGFPVLTLVRLVDKARRES</sequence>
<feature type="transmembrane region" description="Helical" evidence="6">
    <location>
        <begin position="268"/>
        <end position="289"/>
    </location>
</feature>
<feature type="transmembrane region" description="Helical" evidence="6">
    <location>
        <begin position="309"/>
        <end position="327"/>
    </location>
</feature>
<dbReference type="AlphaFoldDB" id="A0AA37RXG3"/>
<dbReference type="PANTHER" id="PTHR12778:SF10">
    <property type="entry name" value="MAJOR FACILITATOR SUPERFAMILY DOMAIN-CONTAINING PROTEIN 3"/>
    <property type="match status" value="1"/>
</dbReference>
<dbReference type="RefSeq" id="WP_095504117.1">
    <property type="nucleotide sequence ID" value="NZ_BSNC01000005.1"/>
</dbReference>
<dbReference type="InterPro" id="IPR036259">
    <property type="entry name" value="MFS_trans_sf"/>
</dbReference>
<proteinExistence type="predicted"/>
<feature type="transmembrane region" description="Helical" evidence="6">
    <location>
        <begin position="397"/>
        <end position="418"/>
    </location>
</feature>
<keyword evidence="2" id="KW-0813">Transport</keyword>
<evidence type="ECO:0000256" key="1">
    <source>
        <dbReference type="ARBA" id="ARBA00004141"/>
    </source>
</evidence>
<evidence type="ECO:0000256" key="4">
    <source>
        <dbReference type="ARBA" id="ARBA00022989"/>
    </source>
</evidence>
<evidence type="ECO:0000256" key="3">
    <source>
        <dbReference type="ARBA" id="ARBA00022692"/>
    </source>
</evidence>
<dbReference type="EMBL" id="BSNC01000005">
    <property type="protein sequence ID" value="GLP96803.1"/>
    <property type="molecule type" value="Genomic_DNA"/>
</dbReference>
<evidence type="ECO:0000256" key="2">
    <source>
        <dbReference type="ARBA" id="ARBA00022448"/>
    </source>
</evidence>
<name>A0AA37RXG3_9GAMM</name>
<feature type="transmembrane region" description="Helical" evidence="6">
    <location>
        <begin position="334"/>
        <end position="353"/>
    </location>
</feature>
<dbReference type="Proteomes" id="UP001161422">
    <property type="component" value="Unassembled WGS sequence"/>
</dbReference>
<dbReference type="PANTHER" id="PTHR12778">
    <property type="entry name" value="SOLUTE CARRIER FAMILY 33 ACETYL-COA TRANSPORTER -RELATED"/>
    <property type="match status" value="1"/>
</dbReference>
<dbReference type="InterPro" id="IPR004752">
    <property type="entry name" value="AmpG_permease/AT-1"/>
</dbReference>
<feature type="transmembrane region" description="Helical" evidence="6">
    <location>
        <begin position="55"/>
        <end position="71"/>
    </location>
</feature>
<keyword evidence="3 6" id="KW-0812">Transmembrane</keyword>
<dbReference type="GO" id="GO:0022857">
    <property type="term" value="F:transmembrane transporter activity"/>
    <property type="evidence" value="ECO:0007669"/>
    <property type="project" value="InterPro"/>
</dbReference>
<reference evidence="7" key="2">
    <citation type="submission" date="2023-01" db="EMBL/GenBank/DDBJ databases">
        <title>Draft genome sequence of Paraferrimonas sedimenticola strain NBRC 101628.</title>
        <authorList>
            <person name="Sun Q."/>
            <person name="Mori K."/>
        </authorList>
    </citation>
    <scope>NUCLEOTIDE SEQUENCE</scope>
    <source>
        <strain evidence="7">NBRC 101628</strain>
    </source>
</reference>
<dbReference type="GO" id="GO:0016020">
    <property type="term" value="C:membrane"/>
    <property type="evidence" value="ECO:0007669"/>
    <property type="project" value="UniProtKB-SubCell"/>
</dbReference>
<keyword evidence="5 6" id="KW-0472">Membrane</keyword>
<feature type="transmembrane region" description="Helical" evidence="6">
    <location>
        <begin position="424"/>
        <end position="445"/>
    </location>
</feature>
<feature type="transmembrane region" description="Helical" evidence="6">
    <location>
        <begin position="92"/>
        <end position="108"/>
    </location>
</feature>
<feature type="transmembrane region" description="Helical" evidence="6">
    <location>
        <begin position="359"/>
        <end position="385"/>
    </location>
</feature>
<comment type="subcellular location">
    <subcellularLocation>
        <location evidence="1">Membrane</location>
        <topology evidence="1">Multi-pass membrane protein</topology>
    </subcellularLocation>
</comment>
<evidence type="ECO:0000313" key="8">
    <source>
        <dbReference type="Proteomes" id="UP001161422"/>
    </source>
</evidence>
<feature type="transmembrane region" description="Helical" evidence="6">
    <location>
        <begin position="162"/>
        <end position="181"/>
    </location>
</feature>
<organism evidence="7 8">
    <name type="scientific">Paraferrimonas sedimenticola</name>
    <dbReference type="NCBI Taxonomy" id="375674"/>
    <lineage>
        <taxon>Bacteria</taxon>
        <taxon>Pseudomonadati</taxon>
        <taxon>Pseudomonadota</taxon>
        <taxon>Gammaproteobacteria</taxon>
        <taxon>Alteromonadales</taxon>
        <taxon>Ferrimonadaceae</taxon>
        <taxon>Paraferrimonas</taxon>
    </lineage>
</organism>
<evidence type="ECO:0000256" key="6">
    <source>
        <dbReference type="SAM" id="Phobius"/>
    </source>
</evidence>
<comment type="caution">
    <text evidence="7">The sequence shown here is derived from an EMBL/GenBank/DDBJ whole genome shotgun (WGS) entry which is preliminary data.</text>
</comment>
<dbReference type="Pfam" id="PF07690">
    <property type="entry name" value="MFS_1"/>
    <property type="match status" value="1"/>
</dbReference>
<feature type="transmembrane region" description="Helical" evidence="6">
    <location>
        <begin position="20"/>
        <end position="43"/>
    </location>
</feature>
<gene>
    <name evidence="7" type="primary">ampG</name>
    <name evidence="7" type="ORF">GCM10007895_21090</name>
</gene>
<protein>
    <submittedName>
        <fullName evidence="7">MFS transporter</fullName>
    </submittedName>
</protein>
<feature type="transmembrane region" description="Helical" evidence="6">
    <location>
        <begin position="120"/>
        <end position="141"/>
    </location>
</feature>
<accession>A0AA37RXG3</accession>
<reference evidence="7" key="1">
    <citation type="journal article" date="2014" name="Int. J. Syst. Evol. Microbiol.">
        <title>Complete genome sequence of Corynebacterium casei LMG S-19264T (=DSM 44701T), isolated from a smear-ripened cheese.</title>
        <authorList>
            <consortium name="US DOE Joint Genome Institute (JGI-PGF)"/>
            <person name="Walter F."/>
            <person name="Albersmeier A."/>
            <person name="Kalinowski J."/>
            <person name="Ruckert C."/>
        </authorList>
    </citation>
    <scope>NUCLEOTIDE SEQUENCE</scope>
    <source>
        <strain evidence="7">NBRC 101628</strain>
    </source>
</reference>
<dbReference type="Gene3D" id="1.20.1250.20">
    <property type="entry name" value="MFS general substrate transporter like domains"/>
    <property type="match status" value="2"/>
</dbReference>
<dbReference type="NCBIfam" id="TIGR00901">
    <property type="entry name" value="2A0125"/>
    <property type="match status" value="1"/>
</dbReference>
<keyword evidence="8" id="KW-1185">Reference proteome</keyword>
<feature type="transmembrane region" description="Helical" evidence="6">
    <location>
        <begin position="193"/>
        <end position="213"/>
    </location>
</feature>